<evidence type="ECO:0000256" key="1">
    <source>
        <dbReference type="ARBA" id="ARBA00022603"/>
    </source>
</evidence>
<keyword evidence="6" id="KW-1185">Reference proteome</keyword>
<protein>
    <recommendedName>
        <fullName evidence="4">O-methyltransferase C-terminal domain-containing protein</fullName>
    </recommendedName>
</protein>
<keyword evidence="2" id="KW-0808">Transferase</keyword>
<feature type="domain" description="O-methyltransferase C-terminal" evidence="4">
    <location>
        <begin position="203"/>
        <end position="381"/>
    </location>
</feature>
<evidence type="ECO:0000313" key="5">
    <source>
        <dbReference type="EMBL" id="KAK7453966.1"/>
    </source>
</evidence>
<keyword evidence="1" id="KW-0489">Methyltransferase</keyword>
<reference evidence="5 6" key="1">
    <citation type="submission" date="2024-01" db="EMBL/GenBank/DDBJ databases">
        <title>A draft genome for the cacao thread blight pathogen Marasmiellus scandens.</title>
        <authorList>
            <person name="Baruah I.K."/>
            <person name="Leung J."/>
            <person name="Bukari Y."/>
            <person name="Amoako-Attah I."/>
            <person name="Meinhardt L.W."/>
            <person name="Bailey B.A."/>
            <person name="Cohen S.P."/>
        </authorList>
    </citation>
    <scope>NUCLEOTIDE SEQUENCE [LARGE SCALE GENOMIC DNA]</scope>
    <source>
        <strain evidence="5 6">GH-19</strain>
    </source>
</reference>
<keyword evidence="3" id="KW-0949">S-adenosyl-L-methionine</keyword>
<name>A0ABR1J8C9_9AGAR</name>
<evidence type="ECO:0000259" key="4">
    <source>
        <dbReference type="Pfam" id="PF00891"/>
    </source>
</evidence>
<proteinExistence type="predicted"/>
<evidence type="ECO:0000256" key="2">
    <source>
        <dbReference type="ARBA" id="ARBA00022679"/>
    </source>
</evidence>
<accession>A0ABR1J8C9</accession>
<dbReference type="PANTHER" id="PTHR43712">
    <property type="entry name" value="PUTATIVE (AFU_ORTHOLOGUE AFUA_4G14580)-RELATED"/>
    <property type="match status" value="1"/>
</dbReference>
<gene>
    <name evidence="5" type="ORF">VKT23_011478</name>
</gene>
<dbReference type="Proteomes" id="UP001498398">
    <property type="component" value="Unassembled WGS sequence"/>
</dbReference>
<sequence>MAQTSASSFAEARNLLSLISNSLSTLEACCSRTNTSIPDLREPFTLESEAFRTADPDAARAASIISAAALQLEAIFTPPQIGLLSFVAGSSKAAAIRACLESNVTEILREAGPEGMHVNDIAKISGRDANKLYVFANNRISSLMDTHKSVEALFAQPEEKYINTNGLAAFVGHHLDETFKAAAYAWETFSDPEMGNSSETTAAPFNKVYDTKETFFSFYERPDQAYRRRRFGIAMQGVEKMQPPTVILNAFDWAKLPTGSVVVDVGGGVGTACLSLAERYPDLKLVVQDLSGIIDNAHEVWAKRNPEAISSGQVELQVHDFFEPQPQKKAAIYFLKHVLHNWSDENCVKILTRLRESADESTRLVLMESLISHSCHTAGEEYAIPAVSHVEAPKPLLANFGAVNEMGYILDMIMYMVLNSQERTFRTMDLLLKKSGWKIVGVRGQAFDSSFFQIEAVPM</sequence>
<dbReference type="InterPro" id="IPR029063">
    <property type="entry name" value="SAM-dependent_MTases_sf"/>
</dbReference>
<dbReference type="PROSITE" id="PS51683">
    <property type="entry name" value="SAM_OMT_II"/>
    <property type="match status" value="1"/>
</dbReference>
<evidence type="ECO:0000256" key="3">
    <source>
        <dbReference type="ARBA" id="ARBA00022691"/>
    </source>
</evidence>
<dbReference type="InterPro" id="IPR016461">
    <property type="entry name" value="COMT-like"/>
</dbReference>
<evidence type="ECO:0000313" key="6">
    <source>
        <dbReference type="Proteomes" id="UP001498398"/>
    </source>
</evidence>
<organism evidence="5 6">
    <name type="scientific">Marasmiellus scandens</name>
    <dbReference type="NCBI Taxonomy" id="2682957"/>
    <lineage>
        <taxon>Eukaryota</taxon>
        <taxon>Fungi</taxon>
        <taxon>Dikarya</taxon>
        <taxon>Basidiomycota</taxon>
        <taxon>Agaricomycotina</taxon>
        <taxon>Agaricomycetes</taxon>
        <taxon>Agaricomycetidae</taxon>
        <taxon>Agaricales</taxon>
        <taxon>Marasmiineae</taxon>
        <taxon>Omphalotaceae</taxon>
        <taxon>Marasmiellus</taxon>
    </lineage>
</organism>
<dbReference type="EMBL" id="JBANRG010000025">
    <property type="protein sequence ID" value="KAK7453966.1"/>
    <property type="molecule type" value="Genomic_DNA"/>
</dbReference>
<comment type="caution">
    <text evidence="5">The sequence shown here is derived from an EMBL/GenBank/DDBJ whole genome shotgun (WGS) entry which is preliminary data.</text>
</comment>
<dbReference type="InterPro" id="IPR001077">
    <property type="entry name" value="COMT_C"/>
</dbReference>
<dbReference type="SUPFAM" id="SSF53335">
    <property type="entry name" value="S-adenosyl-L-methionine-dependent methyltransferases"/>
    <property type="match status" value="1"/>
</dbReference>
<dbReference type="Pfam" id="PF00891">
    <property type="entry name" value="Methyltransf_2"/>
    <property type="match status" value="1"/>
</dbReference>
<dbReference type="PANTHER" id="PTHR43712:SF2">
    <property type="entry name" value="O-METHYLTRANSFERASE CICE"/>
    <property type="match status" value="1"/>
</dbReference>
<dbReference type="Gene3D" id="3.40.50.150">
    <property type="entry name" value="Vaccinia Virus protein VP39"/>
    <property type="match status" value="1"/>
</dbReference>